<dbReference type="Proteomes" id="UP000181997">
    <property type="component" value="Unassembled WGS sequence"/>
</dbReference>
<sequence>MTINTHYALFFCLAISLHNLEEALWLPQWSQMGMAIQKPVTPNEFHFAVIIITALAYLASFLYISFPESKWIKWAFTGFLGSMIVNAVFPHLLASILTKTYAPGVGTALLLNIPVNAVILYRLHREKRISRKEIFLSTVVMGVLLLALIPILFMLGDSFINY</sequence>
<gene>
    <name evidence="2" type="ORF">GA0061094_2716</name>
</gene>
<keyword evidence="1" id="KW-0812">Transmembrane</keyword>
<organism evidence="2 3">
    <name type="scientific">[Bacillus] enclensis</name>
    <dbReference type="NCBI Taxonomy" id="1402860"/>
    <lineage>
        <taxon>Bacteria</taxon>
        <taxon>Bacillati</taxon>
        <taxon>Bacillota</taxon>
        <taxon>Bacilli</taxon>
        <taxon>Bacillales</taxon>
        <taxon>Bacillaceae</taxon>
        <taxon>Rossellomorea</taxon>
    </lineage>
</organism>
<accession>A0A1C4C7G6</accession>
<evidence type="ECO:0008006" key="4">
    <source>
        <dbReference type="Google" id="ProtNLM"/>
    </source>
</evidence>
<feature type="transmembrane region" description="Helical" evidence="1">
    <location>
        <begin position="71"/>
        <end position="89"/>
    </location>
</feature>
<evidence type="ECO:0000313" key="2">
    <source>
        <dbReference type="EMBL" id="SCC15056.1"/>
    </source>
</evidence>
<proteinExistence type="predicted"/>
<name>A0A1C4C7G6_9BACI</name>
<dbReference type="AlphaFoldDB" id="A0A1C4C7G6"/>
<protein>
    <recommendedName>
        <fullName evidence="4">HXXEE domain-containing protein</fullName>
    </recommendedName>
</protein>
<keyword evidence="1" id="KW-1133">Transmembrane helix</keyword>
<feature type="transmembrane region" description="Helical" evidence="1">
    <location>
        <begin position="135"/>
        <end position="156"/>
    </location>
</feature>
<keyword evidence="1" id="KW-0472">Membrane</keyword>
<evidence type="ECO:0000313" key="3">
    <source>
        <dbReference type="Proteomes" id="UP000181997"/>
    </source>
</evidence>
<dbReference type="EMBL" id="FMAU01000003">
    <property type="protein sequence ID" value="SCC15056.1"/>
    <property type="molecule type" value="Genomic_DNA"/>
</dbReference>
<feature type="transmembrane region" description="Helical" evidence="1">
    <location>
        <begin position="47"/>
        <end position="64"/>
    </location>
</feature>
<dbReference type="InterPro" id="IPR025671">
    <property type="entry name" value="HXXEE"/>
</dbReference>
<keyword evidence="3" id="KW-1185">Reference proteome</keyword>
<dbReference type="Pfam" id="PF13787">
    <property type="entry name" value="HXXEE"/>
    <property type="match status" value="1"/>
</dbReference>
<evidence type="ECO:0000256" key="1">
    <source>
        <dbReference type="SAM" id="Phobius"/>
    </source>
</evidence>
<feature type="transmembrane region" description="Helical" evidence="1">
    <location>
        <begin position="101"/>
        <end position="123"/>
    </location>
</feature>
<reference evidence="3" key="1">
    <citation type="submission" date="2016-08" db="EMBL/GenBank/DDBJ databases">
        <authorList>
            <person name="Varghese N."/>
            <person name="Submissions Spin"/>
        </authorList>
    </citation>
    <scope>NUCLEOTIDE SEQUENCE [LARGE SCALE GENOMIC DNA]</scope>
    <source>
        <strain evidence="3">SGD-1123</strain>
    </source>
</reference>